<comment type="caution">
    <text evidence="2">The sequence shown here is derived from an EMBL/GenBank/DDBJ whole genome shotgun (WGS) entry which is preliminary data.</text>
</comment>
<keyword evidence="3" id="KW-1185">Reference proteome</keyword>
<accession>A0AAJ0G8Z3</accession>
<feature type="compositionally biased region" description="Polar residues" evidence="1">
    <location>
        <begin position="428"/>
        <end position="447"/>
    </location>
</feature>
<feature type="compositionally biased region" description="Low complexity" evidence="1">
    <location>
        <begin position="290"/>
        <end position="300"/>
    </location>
</feature>
<feature type="compositionally biased region" description="Basic and acidic residues" evidence="1">
    <location>
        <begin position="81"/>
        <end position="91"/>
    </location>
</feature>
<name>A0AAJ0G8Z3_9PEZI</name>
<protein>
    <submittedName>
        <fullName evidence="2">Uncharacterized protein</fullName>
    </submittedName>
</protein>
<dbReference type="AlphaFoldDB" id="A0AAJ0G8Z3"/>
<feature type="compositionally biased region" description="Low complexity" evidence="1">
    <location>
        <begin position="191"/>
        <end position="212"/>
    </location>
</feature>
<reference evidence="2" key="1">
    <citation type="submission" date="2023-04" db="EMBL/GenBank/DDBJ databases">
        <title>Black Yeasts Isolated from many extreme environments.</title>
        <authorList>
            <person name="Coleine C."/>
            <person name="Stajich J.E."/>
            <person name="Selbmann L."/>
        </authorList>
    </citation>
    <scope>NUCLEOTIDE SEQUENCE</scope>
    <source>
        <strain evidence="2">CCFEE 5312</strain>
    </source>
</reference>
<proteinExistence type="predicted"/>
<feature type="compositionally biased region" description="Low complexity" evidence="1">
    <location>
        <begin position="372"/>
        <end position="385"/>
    </location>
</feature>
<dbReference type="EMBL" id="JAWDJX010000047">
    <property type="protein sequence ID" value="KAK3048607.1"/>
    <property type="molecule type" value="Genomic_DNA"/>
</dbReference>
<feature type="compositionally biased region" description="Basic and acidic residues" evidence="1">
    <location>
        <begin position="110"/>
        <end position="120"/>
    </location>
</feature>
<feature type="region of interest" description="Disordered" evidence="1">
    <location>
        <begin position="1"/>
        <end position="467"/>
    </location>
</feature>
<gene>
    <name evidence="2" type="ORF">LTR09_010102</name>
</gene>
<dbReference type="Proteomes" id="UP001271007">
    <property type="component" value="Unassembled WGS sequence"/>
</dbReference>
<evidence type="ECO:0000256" key="1">
    <source>
        <dbReference type="SAM" id="MobiDB-lite"/>
    </source>
</evidence>
<feature type="compositionally biased region" description="Polar residues" evidence="1">
    <location>
        <begin position="18"/>
        <end position="28"/>
    </location>
</feature>
<feature type="compositionally biased region" description="Polar residues" evidence="1">
    <location>
        <begin position="301"/>
        <end position="320"/>
    </location>
</feature>
<organism evidence="2 3">
    <name type="scientific">Extremus antarcticus</name>
    <dbReference type="NCBI Taxonomy" id="702011"/>
    <lineage>
        <taxon>Eukaryota</taxon>
        <taxon>Fungi</taxon>
        <taxon>Dikarya</taxon>
        <taxon>Ascomycota</taxon>
        <taxon>Pezizomycotina</taxon>
        <taxon>Dothideomycetes</taxon>
        <taxon>Dothideomycetidae</taxon>
        <taxon>Mycosphaerellales</taxon>
        <taxon>Extremaceae</taxon>
        <taxon>Extremus</taxon>
    </lineage>
</organism>
<sequence>MSEQRAASAVRNLRSMFENKSTLDNPDSSPARGRSPGAFNSDKENGEGRPTSKVRASFVPVAPVKMATAMGDSAPNSVPAAEKERQRHEQGQNELSSEAVMNVLGTPPRKAKEVAPKEESPLAQEGDQPPVNPDKPVSAVEEEPGAMKTADLADEQGVSGGAALPPVAEDIRSSTRAMQSSAEKKPTTNGKPPAISTKPSSKPSSSALKSPATQPKTPPATRMPTKKASRSSLTAPTAASMARTGLGVDKSESKSSSSHVPKKREPTKPISLPSHLTAPTAASRAKHDSASASSVTASASHPTGTSRPKPASSTRPTPRTSLAPAHRPESQTSHTGQRRSLAPADNSSFLERMMKPTAASASRVHDKPDVKSPPSKSKAAAPKPKTNGSVSKPKAAEGPVQSEIAAPAALPVEENNVNGADDTDAPAKSSQEPVGNETPLQDTNGGEATNAALEATPAGLAGEETIR</sequence>
<evidence type="ECO:0000313" key="3">
    <source>
        <dbReference type="Proteomes" id="UP001271007"/>
    </source>
</evidence>
<evidence type="ECO:0000313" key="2">
    <source>
        <dbReference type="EMBL" id="KAK3048607.1"/>
    </source>
</evidence>